<accession>A0A8J2PJE6</accession>
<sequence length="141" mass="15892">MKEPIQEPPNTGCVGGTLFTLGVKDLFLQALLSDRLFDERRRPFPVVSKQHTQSPKSPLPSGRAPLQCPAMYLCNYVGSSYLGMGVHMGHAMIGTGEIINVWYSVKDQRRLYEDGYILNMTTTDCFFFTCFGFDRSPQQTQ</sequence>
<dbReference type="EMBL" id="CAJVCH010533515">
    <property type="protein sequence ID" value="CAG7824624.1"/>
    <property type="molecule type" value="Genomic_DNA"/>
</dbReference>
<reference evidence="1" key="1">
    <citation type="submission" date="2021-06" db="EMBL/GenBank/DDBJ databases">
        <authorList>
            <person name="Hodson N. C."/>
            <person name="Mongue J. A."/>
            <person name="Jaron S. K."/>
        </authorList>
    </citation>
    <scope>NUCLEOTIDE SEQUENCE</scope>
</reference>
<proteinExistence type="predicted"/>
<protein>
    <submittedName>
        <fullName evidence="1">Uncharacterized protein</fullName>
    </submittedName>
</protein>
<evidence type="ECO:0000313" key="1">
    <source>
        <dbReference type="EMBL" id="CAG7824624.1"/>
    </source>
</evidence>
<dbReference type="Proteomes" id="UP000708208">
    <property type="component" value="Unassembled WGS sequence"/>
</dbReference>
<evidence type="ECO:0000313" key="2">
    <source>
        <dbReference type="Proteomes" id="UP000708208"/>
    </source>
</evidence>
<keyword evidence="2" id="KW-1185">Reference proteome</keyword>
<organism evidence="1 2">
    <name type="scientific">Allacma fusca</name>
    <dbReference type="NCBI Taxonomy" id="39272"/>
    <lineage>
        <taxon>Eukaryota</taxon>
        <taxon>Metazoa</taxon>
        <taxon>Ecdysozoa</taxon>
        <taxon>Arthropoda</taxon>
        <taxon>Hexapoda</taxon>
        <taxon>Collembola</taxon>
        <taxon>Symphypleona</taxon>
        <taxon>Sminthuridae</taxon>
        <taxon>Allacma</taxon>
    </lineage>
</organism>
<name>A0A8J2PJE6_9HEXA</name>
<comment type="caution">
    <text evidence="1">The sequence shown here is derived from an EMBL/GenBank/DDBJ whole genome shotgun (WGS) entry which is preliminary data.</text>
</comment>
<dbReference type="AlphaFoldDB" id="A0A8J2PJE6"/>
<gene>
    <name evidence="1" type="ORF">AFUS01_LOCUS34773</name>
</gene>